<dbReference type="PANTHER" id="PTHR43553">
    <property type="entry name" value="HEAVY METAL TRANSPORTER"/>
    <property type="match status" value="1"/>
</dbReference>
<organism evidence="6 7">
    <name type="scientific">Microbacterium testaceum (strain StLB037)</name>
    <dbReference type="NCBI Taxonomy" id="979556"/>
    <lineage>
        <taxon>Bacteria</taxon>
        <taxon>Bacillati</taxon>
        <taxon>Actinomycetota</taxon>
        <taxon>Actinomycetes</taxon>
        <taxon>Micrococcales</taxon>
        <taxon>Microbacteriaceae</taxon>
        <taxon>Microbacterium</taxon>
    </lineage>
</organism>
<dbReference type="InterPro" id="IPR050095">
    <property type="entry name" value="ECF_ABC_transporter_ATP-bd"/>
</dbReference>
<dbReference type="GO" id="GO:0005524">
    <property type="term" value="F:ATP binding"/>
    <property type="evidence" value="ECO:0007669"/>
    <property type="project" value="UniProtKB-KW"/>
</dbReference>
<dbReference type="InterPro" id="IPR015856">
    <property type="entry name" value="ABC_transpr_CbiO/EcfA_su"/>
</dbReference>
<name>A0A1H0MSW1_MICTS</name>
<dbReference type="GO" id="GO:0016887">
    <property type="term" value="F:ATP hydrolysis activity"/>
    <property type="evidence" value="ECO:0007669"/>
    <property type="project" value="InterPro"/>
</dbReference>
<evidence type="ECO:0000256" key="2">
    <source>
        <dbReference type="ARBA" id="ARBA00022448"/>
    </source>
</evidence>
<evidence type="ECO:0000259" key="5">
    <source>
        <dbReference type="PROSITE" id="PS50893"/>
    </source>
</evidence>
<dbReference type="RefSeq" id="WP_074694715.1">
    <property type="nucleotide sequence ID" value="NZ_FNJN01000002.1"/>
</dbReference>
<evidence type="ECO:0000256" key="1">
    <source>
        <dbReference type="ARBA" id="ARBA00005417"/>
    </source>
</evidence>
<keyword evidence="2" id="KW-0813">Transport</keyword>
<accession>A0A1H0MSW1</accession>
<dbReference type="EMBL" id="FNJN01000002">
    <property type="protein sequence ID" value="SDO83454.1"/>
    <property type="molecule type" value="Genomic_DNA"/>
</dbReference>
<sequence length="227" mass="24009">MTLRCSNLTVSLDGRAVLNDVTLDLDARTIAVVGDNGSGKSTFARVVAGLVPRARGSLEVLGQDPIRDAAAHRRRVALVLSNPDAQIVMPVVADDVAFSLRPERLARGERAARVSAALERFGLAELADRPAFDLSGGQKQLLALCGAFVRNPALVVADEPTAFLDDRNARRIADHLLGDGSHRALVVTHDLVLARRCDAAVLFADGRVVAAGAASGVVDRYEQSLAC</sequence>
<dbReference type="InterPro" id="IPR027417">
    <property type="entry name" value="P-loop_NTPase"/>
</dbReference>
<dbReference type="CDD" id="cd03225">
    <property type="entry name" value="ABC_cobalt_CbiO_domain1"/>
    <property type="match status" value="1"/>
</dbReference>
<dbReference type="Pfam" id="PF00005">
    <property type="entry name" value="ABC_tran"/>
    <property type="match status" value="1"/>
</dbReference>
<dbReference type="SMART" id="SM00382">
    <property type="entry name" value="AAA"/>
    <property type="match status" value="1"/>
</dbReference>
<dbReference type="InterPro" id="IPR003593">
    <property type="entry name" value="AAA+_ATPase"/>
</dbReference>
<dbReference type="Gene3D" id="3.40.50.300">
    <property type="entry name" value="P-loop containing nucleotide triphosphate hydrolases"/>
    <property type="match status" value="1"/>
</dbReference>
<dbReference type="Proteomes" id="UP000186456">
    <property type="component" value="Unassembled WGS sequence"/>
</dbReference>
<keyword evidence="4 6" id="KW-0067">ATP-binding</keyword>
<evidence type="ECO:0000313" key="7">
    <source>
        <dbReference type="Proteomes" id="UP000186456"/>
    </source>
</evidence>
<dbReference type="InterPro" id="IPR017871">
    <property type="entry name" value="ABC_transporter-like_CS"/>
</dbReference>
<dbReference type="SUPFAM" id="SSF52540">
    <property type="entry name" value="P-loop containing nucleoside triphosphate hydrolases"/>
    <property type="match status" value="1"/>
</dbReference>
<keyword evidence="3" id="KW-0547">Nucleotide-binding</keyword>
<dbReference type="AlphaFoldDB" id="A0A1H0MSW1"/>
<dbReference type="InterPro" id="IPR003439">
    <property type="entry name" value="ABC_transporter-like_ATP-bd"/>
</dbReference>
<dbReference type="PANTHER" id="PTHR43553:SF24">
    <property type="entry name" value="ENERGY-COUPLING FACTOR TRANSPORTER ATP-BINDING PROTEIN ECFA1"/>
    <property type="match status" value="1"/>
</dbReference>
<comment type="similarity">
    <text evidence="1">Belongs to the ABC transporter superfamily.</text>
</comment>
<dbReference type="GO" id="GO:0042626">
    <property type="term" value="F:ATPase-coupled transmembrane transporter activity"/>
    <property type="evidence" value="ECO:0007669"/>
    <property type="project" value="TreeGrafter"/>
</dbReference>
<evidence type="ECO:0000256" key="4">
    <source>
        <dbReference type="ARBA" id="ARBA00022840"/>
    </source>
</evidence>
<dbReference type="PROSITE" id="PS00211">
    <property type="entry name" value="ABC_TRANSPORTER_1"/>
    <property type="match status" value="1"/>
</dbReference>
<reference evidence="6 7" key="1">
    <citation type="submission" date="2016-10" db="EMBL/GenBank/DDBJ databases">
        <authorList>
            <person name="de Groot N.N."/>
        </authorList>
    </citation>
    <scope>NUCLEOTIDE SEQUENCE [LARGE SCALE GENOMIC DNA]</scope>
    <source>
        <strain evidence="6 7">StLB037</strain>
    </source>
</reference>
<dbReference type="GO" id="GO:0043190">
    <property type="term" value="C:ATP-binding cassette (ABC) transporter complex"/>
    <property type="evidence" value="ECO:0007669"/>
    <property type="project" value="TreeGrafter"/>
</dbReference>
<evidence type="ECO:0000256" key="3">
    <source>
        <dbReference type="ARBA" id="ARBA00022741"/>
    </source>
</evidence>
<protein>
    <submittedName>
        <fullName evidence="6">Biotin transport system ATP-binding protein</fullName>
    </submittedName>
</protein>
<evidence type="ECO:0000313" key="6">
    <source>
        <dbReference type="EMBL" id="SDO83454.1"/>
    </source>
</evidence>
<dbReference type="PROSITE" id="PS50893">
    <property type="entry name" value="ABC_TRANSPORTER_2"/>
    <property type="match status" value="1"/>
</dbReference>
<gene>
    <name evidence="6" type="ORF">SAMN04487788_1140</name>
</gene>
<feature type="domain" description="ABC transporter" evidence="5">
    <location>
        <begin position="3"/>
        <end position="226"/>
    </location>
</feature>
<proteinExistence type="inferred from homology"/>